<evidence type="ECO:0000313" key="4">
    <source>
        <dbReference type="Proteomes" id="UP000663525"/>
    </source>
</evidence>
<gene>
    <name evidence="3" type="primary">uspA26</name>
    <name evidence="3" type="ORF">HSR121_2994</name>
</gene>
<accession>A0A897NA90</accession>
<dbReference type="Pfam" id="PF00582">
    <property type="entry name" value="Usp"/>
    <property type="match status" value="1"/>
</dbReference>
<evidence type="ECO:0000313" key="3">
    <source>
        <dbReference type="EMBL" id="QSG07306.1"/>
    </source>
</evidence>
<dbReference type="InterPro" id="IPR006016">
    <property type="entry name" value="UspA"/>
</dbReference>
<proteinExistence type="inferred from homology"/>
<feature type="domain" description="UspA" evidence="2">
    <location>
        <begin position="1"/>
        <end position="122"/>
    </location>
</feature>
<dbReference type="PANTHER" id="PTHR46268:SF6">
    <property type="entry name" value="UNIVERSAL STRESS PROTEIN UP12"/>
    <property type="match status" value="1"/>
</dbReference>
<dbReference type="InterPro" id="IPR014729">
    <property type="entry name" value="Rossmann-like_a/b/a_fold"/>
</dbReference>
<sequence>MVPVDVSEHAQRAAAHAIALAQREGATLHALYVVDTREMGEPALSSMEIVIEERKDRGRKVLAAVAETAEKHGVPVETICCHGDPAEEIRAIADEIDSDLIIVGKRGETHEYCEGTVTRELLREDDRVVVV</sequence>
<name>A0A897NA90_9EURY</name>
<reference evidence="3" key="1">
    <citation type="submission" date="2020-11" db="EMBL/GenBank/DDBJ databases">
        <title>Carbohydrate-dependent, anaerobic sulfur respiration: A novel catabolism in halophilic archaea.</title>
        <authorList>
            <person name="Sorokin D.Y."/>
            <person name="Messina E."/>
            <person name="Smedile F."/>
            <person name="La Cono V."/>
            <person name="Hallsworth J.E."/>
            <person name="Yakimov M.M."/>
        </authorList>
    </citation>
    <scope>NUCLEOTIDE SEQUENCE</scope>
    <source>
        <strain evidence="3">HSR12-1</strain>
    </source>
</reference>
<protein>
    <submittedName>
        <fullName evidence="3">Nucleotide-binding protein, UspA family</fullName>
    </submittedName>
</protein>
<dbReference type="SUPFAM" id="SSF52402">
    <property type="entry name" value="Adenine nucleotide alpha hydrolases-like"/>
    <property type="match status" value="1"/>
</dbReference>
<dbReference type="Proteomes" id="UP000663525">
    <property type="component" value="Chromosome"/>
</dbReference>
<evidence type="ECO:0000259" key="2">
    <source>
        <dbReference type="Pfam" id="PF00582"/>
    </source>
</evidence>
<dbReference type="AlphaFoldDB" id="A0A897NA90"/>
<dbReference type="PANTHER" id="PTHR46268">
    <property type="entry name" value="STRESS RESPONSE PROTEIN NHAX"/>
    <property type="match status" value="1"/>
</dbReference>
<dbReference type="CDD" id="cd00293">
    <property type="entry name" value="USP-like"/>
    <property type="match status" value="1"/>
</dbReference>
<organism evidence="3 4">
    <name type="scientific">Halapricum desulfuricans</name>
    <dbReference type="NCBI Taxonomy" id="2841257"/>
    <lineage>
        <taxon>Archaea</taxon>
        <taxon>Methanobacteriati</taxon>
        <taxon>Methanobacteriota</taxon>
        <taxon>Stenosarchaea group</taxon>
        <taxon>Halobacteria</taxon>
        <taxon>Halobacteriales</taxon>
        <taxon>Haloarculaceae</taxon>
        <taxon>Halapricum</taxon>
    </lineage>
</organism>
<dbReference type="Gene3D" id="3.40.50.620">
    <property type="entry name" value="HUPs"/>
    <property type="match status" value="1"/>
</dbReference>
<comment type="similarity">
    <text evidence="1">Belongs to the universal stress protein A family.</text>
</comment>
<dbReference type="EMBL" id="CP064787">
    <property type="protein sequence ID" value="QSG07306.1"/>
    <property type="molecule type" value="Genomic_DNA"/>
</dbReference>
<evidence type="ECO:0000256" key="1">
    <source>
        <dbReference type="ARBA" id="ARBA00008791"/>
    </source>
</evidence>